<feature type="transmembrane region" description="Helical" evidence="1">
    <location>
        <begin position="12"/>
        <end position="34"/>
    </location>
</feature>
<dbReference type="Proteomes" id="UP000243950">
    <property type="component" value="Unassembled WGS sequence"/>
</dbReference>
<protein>
    <submittedName>
        <fullName evidence="2">Uncharacterized protein</fullName>
    </submittedName>
</protein>
<gene>
    <name evidence="2" type="ORF">SAMN05216372_101458</name>
</gene>
<dbReference type="AlphaFoldDB" id="A0A1I1RTH4"/>
<accession>A0A1I1RTH4</accession>
<feature type="transmembrane region" description="Helical" evidence="1">
    <location>
        <begin position="46"/>
        <end position="64"/>
    </location>
</feature>
<sequence length="332" mass="36743">MIPINPLAMMLGSLFLLVSLVCVAALAALLVALLNRRSRRFIRLHPWWFGLLAVFLIAGSLPTVEFLRWEAKQLAEQRALSPRLDSEQVLGELVLPAGTRVWLERLEAGRNLSGDNLPYGLQSLQRAEFDSQPLMLQGAAVRRLDLGDQLAEAKLVDDAKFGGWQCSAQAPVTFGYPSGARFEVRQWQLESCTLAAGSQVAGITWPEPMIVHAVGESRWQLETTDTPVQFQGLKVRLWNLWVDGPYGALQDWQGELAEPMQLGPMQYPVDTRVRAFNGNLLFSPLSGAPAVDRRDGKPVEPDISVEQRADGEVLGTHRNGDVGVVDWFKVVP</sequence>
<dbReference type="RefSeq" id="WP_093500548.1">
    <property type="nucleotide sequence ID" value="NZ_BSSG01000001.1"/>
</dbReference>
<keyword evidence="1" id="KW-1133">Transmembrane helix</keyword>
<keyword evidence="3" id="KW-1185">Reference proteome</keyword>
<keyword evidence="1" id="KW-0812">Transmembrane</keyword>
<dbReference type="EMBL" id="FOMO01000001">
    <property type="protein sequence ID" value="SFD37629.1"/>
    <property type="molecule type" value="Genomic_DNA"/>
</dbReference>
<keyword evidence="1" id="KW-0472">Membrane</keyword>
<organism evidence="2 3">
    <name type="scientific">Pseudomonas straminea</name>
    <dbReference type="NCBI Taxonomy" id="47882"/>
    <lineage>
        <taxon>Bacteria</taxon>
        <taxon>Pseudomonadati</taxon>
        <taxon>Pseudomonadota</taxon>
        <taxon>Gammaproteobacteria</taxon>
        <taxon>Pseudomonadales</taxon>
        <taxon>Pseudomonadaceae</taxon>
        <taxon>Phytopseudomonas</taxon>
    </lineage>
</organism>
<evidence type="ECO:0000313" key="3">
    <source>
        <dbReference type="Proteomes" id="UP000243950"/>
    </source>
</evidence>
<name>A0A1I1RTH4_PSEOC</name>
<reference evidence="3" key="1">
    <citation type="submission" date="2016-10" db="EMBL/GenBank/DDBJ databases">
        <authorList>
            <person name="Varghese N."/>
            <person name="Submissions S."/>
        </authorList>
    </citation>
    <scope>NUCLEOTIDE SEQUENCE [LARGE SCALE GENOMIC DNA]</scope>
    <source>
        <strain evidence="3">JCM 2783</strain>
    </source>
</reference>
<proteinExistence type="predicted"/>
<evidence type="ECO:0000313" key="2">
    <source>
        <dbReference type="EMBL" id="SFD37629.1"/>
    </source>
</evidence>
<evidence type="ECO:0000256" key="1">
    <source>
        <dbReference type="SAM" id="Phobius"/>
    </source>
</evidence>